<dbReference type="RefSeq" id="WP_098194720.1">
    <property type="nucleotide sequence ID" value="NZ_CP023777.1"/>
</dbReference>
<proteinExistence type="predicted"/>
<sequence length="120" mass="13609">MKLDSTKGGAFWKVYDKYENSRKGIINNRLNILKDYADEYKTLNDAEAINLANRAIKNKLAAEKLNKKYLKRFSKAIGGKGAAKFMQLENYIQTVISSSIQEQLPFIDELQEAQAAALDM</sequence>
<protein>
    <submittedName>
        <fullName evidence="1">Uncharacterized protein</fullName>
    </submittedName>
</protein>
<name>A0A291QWK1_9BACT</name>
<dbReference type="AlphaFoldDB" id="A0A291QWK1"/>
<dbReference type="Proteomes" id="UP000220133">
    <property type="component" value="Chromosome"/>
</dbReference>
<keyword evidence="2" id="KW-1185">Reference proteome</keyword>
<evidence type="ECO:0000313" key="1">
    <source>
        <dbReference type="EMBL" id="ATL48346.1"/>
    </source>
</evidence>
<organism evidence="1 2">
    <name type="scientific">Chitinophaga caeni</name>
    <dbReference type="NCBI Taxonomy" id="2029983"/>
    <lineage>
        <taxon>Bacteria</taxon>
        <taxon>Pseudomonadati</taxon>
        <taxon>Bacteroidota</taxon>
        <taxon>Chitinophagia</taxon>
        <taxon>Chitinophagales</taxon>
        <taxon>Chitinophagaceae</taxon>
        <taxon>Chitinophaga</taxon>
    </lineage>
</organism>
<dbReference type="KEGG" id="cbae:COR50_14885"/>
<dbReference type="EMBL" id="CP023777">
    <property type="protein sequence ID" value="ATL48346.1"/>
    <property type="molecule type" value="Genomic_DNA"/>
</dbReference>
<dbReference type="OrthoDB" id="660497at2"/>
<accession>A0A291QWK1</accession>
<evidence type="ECO:0000313" key="2">
    <source>
        <dbReference type="Proteomes" id="UP000220133"/>
    </source>
</evidence>
<reference evidence="1 2" key="1">
    <citation type="submission" date="2017-10" db="EMBL/GenBank/DDBJ databases">
        <title>Paenichitinophaga pekingensis gen. nov., sp. nov., isolated from activated sludge.</title>
        <authorList>
            <person name="Jin D."/>
            <person name="Kong X."/>
            <person name="Deng Y."/>
            <person name="Bai Z."/>
        </authorList>
    </citation>
    <scope>NUCLEOTIDE SEQUENCE [LARGE SCALE GENOMIC DNA]</scope>
    <source>
        <strain evidence="1 2">13</strain>
    </source>
</reference>
<gene>
    <name evidence="1" type="ORF">COR50_14885</name>
</gene>